<keyword evidence="2 4" id="KW-0863">Zinc-finger</keyword>
<evidence type="ECO:0000256" key="1">
    <source>
        <dbReference type="ARBA" id="ARBA00022723"/>
    </source>
</evidence>
<reference evidence="8" key="1">
    <citation type="journal article" date="2014" name="Proc. Natl. Acad. Sci. U.S.A.">
        <title>Extensive sampling of basidiomycete genomes demonstrates inadequacy of the white-rot/brown-rot paradigm for wood decay fungi.</title>
        <authorList>
            <person name="Riley R."/>
            <person name="Salamov A.A."/>
            <person name="Brown D.W."/>
            <person name="Nagy L.G."/>
            <person name="Floudas D."/>
            <person name="Held B.W."/>
            <person name="Levasseur A."/>
            <person name="Lombard V."/>
            <person name="Morin E."/>
            <person name="Otillar R."/>
            <person name="Lindquist E.A."/>
            <person name="Sun H."/>
            <person name="LaButti K.M."/>
            <person name="Schmutz J."/>
            <person name="Jabbour D."/>
            <person name="Luo H."/>
            <person name="Baker S.E."/>
            <person name="Pisabarro A.G."/>
            <person name="Walton J.D."/>
            <person name="Blanchette R.A."/>
            <person name="Henrissat B."/>
            <person name="Martin F."/>
            <person name="Cullen D."/>
            <person name="Hibbett D.S."/>
            <person name="Grigoriev I.V."/>
        </authorList>
    </citation>
    <scope>NUCLEOTIDE SEQUENCE [LARGE SCALE GENOMIC DNA]</scope>
    <source>
        <strain evidence="8">MUCL 33604</strain>
    </source>
</reference>
<evidence type="ECO:0000256" key="2">
    <source>
        <dbReference type="ARBA" id="ARBA00022771"/>
    </source>
</evidence>
<dbReference type="Gene3D" id="3.30.40.10">
    <property type="entry name" value="Zinc/RING finger domain, C3HC4 (zinc finger)"/>
    <property type="match status" value="1"/>
</dbReference>
<evidence type="ECO:0000313" key="7">
    <source>
        <dbReference type="EMBL" id="KDQ61481.1"/>
    </source>
</evidence>
<keyword evidence="1" id="KW-0479">Metal-binding</keyword>
<evidence type="ECO:0000259" key="6">
    <source>
        <dbReference type="PROSITE" id="PS50089"/>
    </source>
</evidence>
<dbReference type="Proteomes" id="UP000027265">
    <property type="component" value="Unassembled WGS sequence"/>
</dbReference>
<dbReference type="AlphaFoldDB" id="A0A067QFW2"/>
<dbReference type="GO" id="GO:0008270">
    <property type="term" value="F:zinc ion binding"/>
    <property type="evidence" value="ECO:0007669"/>
    <property type="project" value="UniProtKB-KW"/>
</dbReference>
<proteinExistence type="predicted"/>
<dbReference type="InterPro" id="IPR013083">
    <property type="entry name" value="Znf_RING/FYVE/PHD"/>
</dbReference>
<keyword evidence="8" id="KW-1185">Reference proteome</keyword>
<evidence type="ECO:0000256" key="4">
    <source>
        <dbReference type="PROSITE-ProRule" id="PRU00175"/>
    </source>
</evidence>
<organism evidence="7 8">
    <name type="scientific">Jaapia argillacea MUCL 33604</name>
    <dbReference type="NCBI Taxonomy" id="933084"/>
    <lineage>
        <taxon>Eukaryota</taxon>
        <taxon>Fungi</taxon>
        <taxon>Dikarya</taxon>
        <taxon>Basidiomycota</taxon>
        <taxon>Agaricomycotina</taxon>
        <taxon>Agaricomycetes</taxon>
        <taxon>Agaricomycetidae</taxon>
        <taxon>Jaapiales</taxon>
        <taxon>Jaapiaceae</taxon>
        <taxon>Jaapia</taxon>
    </lineage>
</organism>
<dbReference type="PROSITE" id="PS00518">
    <property type="entry name" value="ZF_RING_1"/>
    <property type="match status" value="1"/>
</dbReference>
<keyword evidence="3" id="KW-0862">Zinc</keyword>
<sequence length="261" mass="29153">MNHVKCTSCLEVLPLEAFRLLTCGHAFCNTCALNWIEACRDQAKRPTCPACRHTFSKNDLRPVYITFATVGEVAQAKEDMTKGKAKDVAEKIGLMDATSPAKSVERAAVELEKVAQSISSLDGSQQADTRDLILGAVLEFKDRIAPLYAEVAVNRDRIKELKKSNAALESNSRKLEAGSARLNEKLTEALDTAEEAAVQIVSLRAENRILQQQTEKLETDVAYLNQSLAEKKKEALEWRSRVTKFKKNVMDLTIPFQRKRL</sequence>
<keyword evidence="5" id="KW-0175">Coiled coil</keyword>
<dbReference type="SMART" id="SM00184">
    <property type="entry name" value="RING"/>
    <property type="match status" value="1"/>
</dbReference>
<evidence type="ECO:0000313" key="8">
    <source>
        <dbReference type="Proteomes" id="UP000027265"/>
    </source>
</evidence>
<protein>
    <recommendedName>
        <fullName evidence="6">RING-type domain-containing protein</fullName>
    </recommendedName>
</protein>
<name>A0A067QFW2_9AGAM</name>
<dbReference type="EMBL" id="KL197712">
    <property type="protein sequence ID" value="KDQ61481.1"/>
    <property type="molecule type" value="Genomic_DNA"/>
</dbReference>
<dbReference type="OrthoDB" id="6105938at2759"/>
<dbReference type="STRING" id="933084.A0A067QFW2"/>
<dbReference type="InterPro" id="IPR018957">
    <property type="entry name" value="Znf_C3HC4_RING-type"/>
</dbReference>
<feature type="coiled-coil region" evidence="5">
    <location>
        <begin position="151"/>
        <end position="220"/>
    </location>
</feature>
<dbReference type="InterPro" id="IPR017907">
    <property type="entry name" value="Znf_RING_CS"/>
</dbReference>
<dbReference type="HOGENOM" id="CLU_1012352_0_0_1"/>
<evidence type="ECO:0000256" key="5">
    <source>
        <dbReference type="SAM" id="Coils"/>
    </source>
</evidence>
<dbReference type="InterPro" id="IPR001841">
    <property type="entry name" value="Znf_RING"/>
</dbReference>
<dbReference type="SUPFAM" id="SSF57850">
    <property type="entry name" value="RING/U-box"/>
    <property type="match status" value="1"/>
</dbReference>
<dbReference type="PROSITE" id="PS50089">
    <property type="entry name" value="ZF_RING_2"/>
    <property type="match status" value="1"/>
</dbReference>
<evidence type="ECO:0000256" key="3">
    <source>
        <dbReference type="ARBA" id="ARBA00022833"/>
    </source>
</evidence>
<gene>
    <name evidence="7" type="ORF">JAAARDRAFT_511749</name>
</gene>
<accession>A0A067QFW2</accession>
<dbReference type="InParanoid" id="A0A067QFW2"/>
<feature type="domain" description="RING-type" evidence="6">
    <location>
        <begin position="6"/>
        <end position="52"/>
    </location>
</feature>
<dbReference type="Pfam" id="PF00097">
    <property type="entry name" value="zf-C3HC4"/>
    <property type="match status" value="1"/>
</dbReference>